<dbReference type="RefSeq" id="WP_084411350.1">
    <property type="nucleotide sequence ID" value="NZ_LVJH01000050.1"/>
</dbReference>
<proteinExistence type="predicted"/>
<gene>
    <name evidence="1" type="ORF">PGLA_20600</name>
</gene>
<sequence length="145" mass="16560">MTDVIEPNKLDEVKINNAVKELRLFSEKIFDLIEIKFDETTELERQVIAVFCFGAINVIIQRDDLSQPQAYALAIALLINVFKYDEGQAVPFADDLIKATNKENHPVMNTIIHRGIDGHYQFVEKLYGNLKSNIIDVLNVVKKKV</sequence>
<dbReference type="Pfam" id="PF15574">
    <property type="entry name" value="Imm48"/>
    <property type="match status" value="1"/>
</dbReference>
<dbReference type="AlphaFoldDB" id="A0A168H3B3"/>
<dbReference type="OrthoDB" id="2224088at2"/>
<dbReference type="InterPro" id="IPR029075">
    <property type="entry name" value="Imm48"/>
</dbReference>
<protein>
    <submittedName>
        <fullName evidence="1">Uncharacterized protein</fullName>
    </submittedName>
</protein>
<dbReference type="STRING" id="494026.PGLA_20600"/>
<comment type="caution">
    <text evidence="1">The sequence shown here is derived from an EMBL/GenBank/DDBJ whole genome shotgun (WGS) entry which is preliminary data.</text>
</comment>
<dbReference type="EMBL" id="LVJH01000050">
    <property type="protein sequence ID" value="OAB37775.1"/>
    <property type="molecule type" value="Genomic_DNA"/>
</dbReference>
<name>A0A168H3B3_9BACL</name>
<evidence type="ECO:0000313" key="1">
    <source>
        <dbReference type="EMBL" id="OAB37775.1"/>
    </source>
</evidence>
<accession>A0A168H3B3</accession>
<reference evidence="1 2" key="1">
    <citation type="submission" date="2016-03" db="EMBL/GenBank/DDBJ databases">
        <title>Draft genome sequence of Paenibacillus glacialis DSM 22343.</title>
        <authorList>
            <person name="Shin S.-K."/>
            <person name="Yi H."/>
        </authorList>
    </citation>
    <scope>NUCLEOTIDE SEQUENCE [LARGE SCALE GENOMIC DNA]</scope>
    <source>
        <strain evidence="1 2">DSM 22343</strain>
    </source>
</reference>
<keyword evidence="2" id="KW-1185">Reference proteome</keyword>
<organism evidence="1 2">
    <name type="scientific">Paenibacillus glacialis</name>
    <dbReference type="NCBI Taxonomy" id="494026"/>
    <lineage>
        <taxon>Bacteria</taxon>
        <taxon>Bacillati</taxon>
        <taxon>Bacillota</taxon>
        <taxon>Bacilli</taxon>
        <taxon>Bacillales</taxon>
        <taxon>Paenibacillaceae</taxon>
        <taxon>Paenibacillus</taxon>
    </lineage>
</organism>
<dbReference type="Proteomes" id="UP000076967">
    <property type="component" value="Unassembled WGS sequence"/>
</dbReference>
<evidence type="ECO:0000313" key="2">
    <source>
        <dbReference type="Proteomes" id="UP000076967"/>
    </source>
</evidence>